<accession>B6TD96</accession>
<proteinExistence type="evidence at transcript level"/>
<evidence type="ECO:0000313" key="1">
    <source>
        <dbReference type="EMBL" id="ACG35079.1"/>
    </source>
</evidence>
<name>B6TD96_MAIZE</name>
<organism evidence="1">
    <name type="scientific">Zea mays</name>
    <name type="common">Maize</name>
    <dbReference type="NCBI Taxonomy" id="4577"/>
    <lineage>
        <taxon>Eukaryota</taxon>
        <taxon>Viridiplantae</taxon>
        <taxon>Streptophyta</taxon>
        <taxon>Embryophyta</taxon>
        <taxon>Tracheophyta</taxon>
        <taxon>Spermatophyta</taxon>
        <taxon>Magnoliopsida</taxon>
        <taxon>Liliopsida</taxon>
        <taxon>Poales</taxon>
        <taxon>Poaceae</taxon>
        <taxon>PACMAD clade</taxon>
        <taxon>Panicoideae</taxon>
        <taxon>Andropogonodae</taxon>
        <taxon>Andropogoneae</taxon>
        <taxon>Tripsacinae</taxon>
        <taxon>Zea</taxon>
    </lineage>
</organism>
<dbReference type="EMBL" id="EU962961">
    <property type="protein sequence ID" value="ACG35079.1"/>
    <property type="molecule type" value="mRNA"/>
</dbReference>
<dbReference type="AlphaFoldDB" id="B6TD96"/>
<protein>
    <submittedName>
        <fullName evidence="1">Uncharacterized protein</fullName>
    </submittedName>
</protein>
<reference evidence="1" key="1">
    <citation type="journal article" date="2009" name="Plant Mol. Biol.">
        <title>Insights into corn genes derived from large-scale cDNA sequencing.</title>
        <authorList>
            <person name="Alexandrov N.N."/>
            <person name="Brover V.V."/>
            <person name="Freidin S."/>
            <person name="Troukhan M.E."/>
            <person name="Tatarinova T.V."/>
            <person name="Zhang H."/>
            <person name="Swaller T.J."/>
            <person name="Lu Y.P."/>
            <person name="Bouck J."/>
            <person name="Flavell R.B."/>
            <person name="Feldmann K.A."/>
        </authorList>
    </citation>
    <scope>NUCLEOTIDE SEQUENCE</scope>
</reference>
<sequence>MAAGARRLALKLLPCARRQPASSPARRRFTPVRALSSAFPSPAPIFSAEPLRGRVPAKLRLGSVFSSPCARSPSSWPLPARAKIFFPADSAVCFPARRAPLLSVGARCARRPPMALDAPLLAAPWSLRARSCPFRRVLFFSP</sequence>